<dbReference type="InterPro" id="IPR005471">
    <property type="entry name" value="Tscrpt_reg_IclR_N"/>
</dbReference>
<dbReference type="InterPro" id="IPR051271">
    <property type="entry name" value="2C-system_Tx_regulators"/>
</dbReference>
<feature type="modified residue" description="4-aspartylphosphate" evidence="10">
    <location>
        <position position="54"/>
    </location>
</feature>
<keyword evidence="13" id="KW-1185">Reference proteome</keyword>
<dbReference type="SMART" id="SM00448">
    <property type="entry name" value="REC"/>
    <property type="match status" value="1"/>
</dbReference>
<organism evidence="12 13">
    <name type="scientific">Nocardiopsis ansamitocini</name>
    <dbReference type="NCBI Taxonomy" id="1670832"/>
    <lineage>
        <taxon>Bacteria</taxon>
        <taxon>Bacillati</taxon>
        <taxon>Actinomycetota</taxon>
        <taxon>Actinomycetes</taxon>
        <taxon>Streptosporangiales</taxon>
        <taxon>Nocardiopsidaceae</taxon>
        <taxon>Nocardiopsis</taxon>
    </lineage>
</organism>
<proteinExistence type="predicted"/>
<dbReference type="InterPro" id="IPR001789">
    <property type="entry name" value="Sig_transdc_resp-reg_receiver"/>
</dbReference>
<evidence type="ECO:0000313" key="12">
    <source>
        <dbReference type="EMBL" id="GLU46234.1"/>
    </source>
</evidence>
<evidence type="ECO:0000256" key="5">
    <source>
        <dbReference type="ARBA" id="ARBA00023015"/>
    </source>
</evidence>
<dbReference type="SUPFAM" id="SSF52172">
    <property type="entry name" value="CheY-like"/>
    <property type="match status" value="1"/>
</dbReference>
<dbReference type="GO" id="GO:0003700">
    <property type="term" value="F:DNA-binding transcription factor activity"/>
    <property type="evidence" value="ECO:0007669"/>
    <property type="project" value="InterPro"/>
</dbReference>
<dbReference type="PANTHER" id="PTHR45526:SF1">
    <property type="entry name" value="TRANSCRIPTIONAL REGULATORY PROTEIN DCUR-RELATED"/>
    <property type="match status" value="1"/>
</dbReference>
<evidence type="ECO:0000256" key="6">
    <source>
        <dbReference type="ARBA" id="ARBA00023125"/>
    </source>
</evidence>
<reference evidence="12" key="1">
    <citation type="submission" date="2023-02" db="EMBL/GenBank/DDBJ databases">
        <title>Nocardiopsis ansamitocini NBRC 112285.</title>
        <authorList>
            <person name="Ichikawa N."/>
            <person name="Sato H."/>
            <person name="Tonouchi N."/>
        </authorList>
    </citation>
    <scope>NUCLEOTIDE SEQUENCE</scope>
    <source>
        <strain evidence="12">NBRC 112285</strain>
    </source>
</reference>
<keyword evidence="3 10" id="KW-0597">Phosphoprotein</keyword>
<evidence type="ECO:0000256" key="10">
    <source>
        <dbReference type="PROSITE-ProRule" id="PRU00169"/>
    </source>
</evidence>
<dbReference type="AlphaFoldDB" id="A0A9W6UH44"/>
<name>A0A9W6UH44_9ACTN</name>
<evidence type="ECO:0000256" key="4">
    <source>
        <dbReference type="ARBA" id="ARBA00023012"/>
    </source>
</evidence>
<feature type="domain" description="Response regulatory" evidence="11">
    <location>
        <begin position="3"/>
        <end position="124"/>
    </location>
</feature>
<dbReference type="PROSITE" id="PS50110">
    <property type="entry name" value="RESPONSE_REGULATORY"/>
    <property type="match status" value="1"/>
</dbReference>
<keyword evidence="5 9" id="KW-0805">Transcription regulation</keyword>
<evidence type="ECO:0000256" key="1">
    <source>
        <dbReference type="ARBA" id="ARBA00004496"/>
    </source>
</evidence>
<keyword evidence="7 9" id="KW-0010">Activator</keyword>
<dbReference type="InterPro" id="IPR024187">
    <property type="entry name" value="Sig_transdc_resp-reg_cit/mal"/>
</dbReference>
<keyword evidence="6 9" id="KW-0238">DNA-binding</keyword>
<dbReference type="GO" id="GO:0005737">
    <property type="term" value="C:cytoplasm"/>
    <property type="evidence" value="ECO:0007669"/>
    <property type="project" value="UniProtKB-SubCell"/>
</dbReference>
<comment type="subcellular location">
    <subcellularLocation>
        <location evidence="1 9">Cytoplasm</location>
    </subcellularLocation>
</comment>
<evidence type="ECO:0000259" key="11">
    <source>
        <dbReference type="PROSITE" id="PS50110"/>
    </source>
</evidence>
<evidence type="ECO:0000313" key="13">
    <source>
        <dbReference type="Proteomes" id="UP001165092"/>
    </source>
</evidence>
<dbReference type="PIRSF" id="PIRSF006171">
    <property type="entry name" value="RR_citrat_malat"/>
    <property type="match status" value="1"/>
</dbReference>
<evidence type="ECO:0000256" key="2">
    <source>
        <dbReference type="ARBA" id="ARBA00022490"/>
    </source>
</evidence>
<evidence type="ECO:0000256" key="3">
    <source>
        <dbReference type="ARBA" id="ARBA00022553"/>
    </source>
</evidence>
<sequence length="228" mass="25052">MIKVLIVDDDVRVAHNHRDLVDSLEGFTVVEIAHSAAAALSAVQRKRPDLVLLDLYLPDGSGMSVLRTLRAPAVPADAHPVDVLVVTAVRDMEQVRAALHGGAVHYLLKPFSMAALRDQLERYSTARRRLSRSEEATQSEVDRLFGLLRPAPPQALPKGLTPATAELVGGALREAGTDLSAAEVAERTGVARVTARRYLEHLCADGRAELRMRYGSTGRPEHRYRWVR</sequence>
<evidence type="ECO:0000256" key="9">
    <source>
        <dbReference type="PIRNR" id="PIRNR006171"/>
    </source>
</evidence>
<keyword evidence="2 9" id="KW-0963">Cytoplasm</keyword>
<dbReference type="EMBL" id="BSQG01000001">
    <property type="protein sequence ID" value="GLU46234.1"/>
    <property type="molecule type" value="Genomic_DNA"/>
</dbReference>
<dbReference type="Pfam" id="PF09339">
    <property type="entry name" value="HTH_IclR"/>
    <property type="match status" value="1"/>
</dbReference>
<gene>
    <name evidence="12" type="ORF">Nans01_05850</name>
</gene>
<keyword evidence="4 9" id="KW-0902">Two-component regulatory system</keyword>
<keyword evidence="8 9" id="KW-0804">Transcription</keyword>
<dbReference type="GO" id="GO:0000156">
    <property type="term" value="F:phosphorelay response regulator activity"/>
    <property type="evidence" value="ECO:0007669"/>
    <property type="project" value="TreeGrafter"/>
</dbReference>
<accession>A0A9W6UH44</accession>
<dbReference type="GO" id="GO:0003677">
    <property type="term" value="F:DNA binding"/>
    <property type="evidence" value="ECO:0007669"/>
    <property type="project" value="UniProtKB-KW"/>
</dbReference>
<dbReference type="PANTHER" id="PTHR45526">
    <property type="entry name" value="TRANSCRIPTIONAL REGULATORY PROTEIN DPIA"/>
    <property type="match status" value="1"/>
</dbReference>
<dbReference type="Gene3D" id="1.10.10.10">
    <property type="entry name" value="Winged helix-like DNA-binding domain superfamily/Winged helix DNA-binding domain"/>
    <property type="match status" value="1"/>
</dbReference>
<dbReference type="InterPro" id="IPR011006">
    <property type="entry name" value="CheY-like_superfamily"/>
</dbReference>
<comment type="caution">
    <text evidence="12">The sequence shown here is derived from an EMBL/GenBank/DDBJ whole genome shotgun (WGS) entry which is preliminary data.</text>
</comment>
<dbReference type="Proteomes" id="UP001165092">
    <property type="component" value="Unassembled WGS sequence"/>
</dbReference>
<dbReference type="InterPro" id="IPR036388">
    <property type="entry name" value="WH-like_DNA-bd_sf"/>
</dbReference>
<evidence type="ECO:0000256" key="8">
    <source>
        <dbReference type="ARBA" id="ARBA00023163"/>
    </source>
</evidence>
<protein>
    <recommendedName>
        <fullName evidence="9">Transcriptional regulatory protein</fullName>
    </recommendedName>
</protein>
<evidence type="ECO:0000256" key="7">
    <source>
        <dbReference type="ARBA" id="ARBA00023159"/>
    </source>
</evidence>
<dbReference type="Gene3D" id="3.40.50.2300">
    <property type="match status" value="1"/>
</dbReference>
<dbReference type="RefSeq" id="WP_285757084.1">
    <property type="nucleotide sequence ID" value="NZ_BSQG01000001.1"/>
</dbReference>
<dbReference type="Pfam" id="PF00072">
    <property type="entry name" value="Response_reg"/>
    <property type="match status" value="1"/>
</dbReference>